<dbReference type="Proteomes" id="UP000006633">
    <property type="component" value="Chromosome"/>
</dbReference>
<dbReference type="InterPro" id="IPR036188">
    <property type="entry name" value="FAD/NAD-bd_sf"/>
</dbReference>
<dbReference type="SUPFAM" id="SSF54373">
    <property type="entry name" value="FAD-linked reductases, C-terminal domain"/>
    <property type="match status" value="1"/>
</dbReference>
<organism evidence="3 4">
    <name type="scientific">Ancylobacter novellus (strain ATCC 8093 / DSM 506 / JCM 20403 / CCM 1077 / IAM 12100 / NBRC 12443 / NCIMB 10456)</name>
    <name type="common">Starkeya novella</name>
    <dbReference type="NCBI Taxonomy" id="639283"/>
    <lineage>
        <taxon>Bacteria</taxon>
        <taxon>Pseudomonadati</taxon>
        <taxon>Pseudomonadota</taxon>
        <taxon>Alphaproteobacteria</taxon>
        <taxon>Hyphomicrobiales</taxon>
        <taxon>Xanthobacteraceae</taxon>
        <taxon>Ancylobacter</taxon>
    </lineage>
</organism>
<dbReference type="EC" id="1.4.99.1" evidence="3"/>
<dbReference type="PANTHER" id="PTHR13847:SF289">
    <property type="entry name" value="GLYCINE OXIDASE"/>
    <property type="match status" value="1"/>
</dbReference>
<dbReference type="RefSeq" id="WP_013166469.1">
    <property type="nucleotide sequence ID" value="NC_014217.1"/>
</dbReference>
<dbReference type="STRING" id="639283.Snov_1660"/>
<sequence>MKTDTIVLGAGIVGTSIALHLAQRGRSVALVDRRGPGEETSYGNAGLVERASIYPVAFPRKISALIDVALGRNPGASYHWNALPGLVPWMFAYWRASAPARILDYASAIETLLSRSLYEHERLAQVSDAQHFFREGGWLKLYRTAAGLDNERSEFPLARHYGLTAREIPVDEALELEPFLRPVFTGAVLWSDPHSVSSPGGVTQAYAAHFAGLGGRVLKGDARTLTKLGSGWLVTTEEGTVEAPEVVVALGPWAMDLLRPFGVKLPLQVKRGYHMHYQAEGNAGLSRPVLDEEGGYVITPMVGGIRLTTGVEFARRDAPKSPVQLDKTEVLARELFPLGARAEAEPWMGSRPAFPDMLPAIGPAPGQKGMWLAIGHQHLGFTLGPVTGRLLAEMMSDEEPCADPAPFSPDRFG</sequence>
<keyword evidence="4" id="KW-1185">Reference proteome</keyword>
<dbReference type="Gene3D" id="3.50.50.60">
    <property type="entry name" value="FAD/NAD(P)-binding domain"/>
    <property type="match status" value="2"/>
</dbReference>
<proteinExistence type="predicted"/>
<evidence type="ECO:0000313" key="4">
    <source>
        <dbReference type="Proteomes" id="UP000006633"/>
    </source>
</evidence>
<dbReference type="HOGENOM" id="CLU_007884_9_0_5"/>
<dbReference type="InterPro" id="IPR006076">
    <property type="entry name" value="FAD-dep_OxRdtase"/>
</dbReference>
<dbReference type="Gene3D" id="3.30.9.10">
    <property type="entry name" value="D-Amino Acid Oxidase, subunit A, domain 2"/>
    <property type="match status" value="1"/>
</dbReference>
<dbReference type="KEGG" id="sno:Snov_1660"/>
<dbReference type="AlphaFoldDB" id="D7AAG2"/>
<evidence type="ECO:0000313" key="3">
    <source>
        <dbReference type="EMBL" id="ADH88965.1"/>
    </source>
</evidence>
<dbReference type="PANTHER" id="PTHR13847">
    <property type="entry name" value="SARCOSINE DEHYDROGENASE-RELATED"/>
    <property type="match status" value="1"/>
</dbReference>
<dbReference type="eggNOG" id="COG0665">
    <property type="taxonomic scope" value="Bacteria"/>
</dbReference>
<dbReference type="EMBL" id="CP002026">
    <property type="protein sequence ID" value="ADH88965.1"/>
    <property type="molecule type" value="Genomic_DNA"/>
</dbReference>
<dbReference type="SUPFAM" id="SSF51905">
    <property type="entry name" value="FAD/NAD(P)-binding domain"/>
    <property type="match status" value="1"/>
</dbReference>
<dbReference type="OrthoDB" id="9805337at2"/>
<evidence type="ECO:0000256" key="1">
    <source>
        <dbReference type="ARBA" id="ARBA00023002"/>
    </source>
</evidence>
<accession>D7AAG2</accession>
<dbReference type="GO" id="GO:0016491">
    <property type="term" value="F:oxidoreductase activity"/>
    <property type="evidence" value="ECO:0007669"/>
    <property type="project" value="UniProtKB-KW"/>
</dbReference>
<feature type="domain" description="FAD dependent oxidoreductase" evidence="2">
    <location>
        <begin position="4"/>
        <end position="394"/>
    </location>
</feature>
<name>D7AAG2_ANCN5</name>
<dbReference type="GO" id="GO:0005737">
    <property type="term" value="C:cytoplasm"/>
    <property type="evidence" value="ECO:0007669"/>
    <property type="project" value="TreeGrafter"/>
</dbReference>
<evidence type="ECO:0000259" key="2">
    <source>
        <dbReference type="Pfam" id="PF01266"/>
    </source>
</evidence>
<dbReference type="Pfam" id="PF01266">
    <property type="entry name" value="DAO"/>
    <property type="match status" value="1"/>
</dbReference>
<protein>
    <submittedName>
        <fullName evidence="3">D-amino-acid dehydrogenase</fullName>
        <ecNumber evidence="3">1.4.99.1</ecNumber>
    </submittedName>
</protein>
<keyword evidence="1 3" id="KW-0560">Oxidoreductase</keyword>
<gene>
    <name evidence="3" type="ordered locus">Snov_1660</name>
</gene>
<reference evidence="3 4" key="1">
    <citation type="journal article" date="2012" name="Stand. Genomic Sci.">
        <title>Complete genome sequence of the facultatively chemolithoautotrophic and methylotrophic alpha Proteobacterium Starkeya novella type strain (ATCC 8093(T)).</title>
        <authorList>
            <person name="Kappler U."/>
            <person name="Davenport K."/>
            <person name="Beatson S."/>
            <person name="Lucas S."/>
            <person name="Lapidus A."/>
            <person name="Copeland A."/>
            <person name="Berry K.W."/>
            <person name="Glavina Del Rio T."/>
            <person name="Hammon N."/>
            <person name="Dalin E."/>
            <person name="Tice H."/>
            <person name="Pitluck S."/>
            <person name="Richardson P."/>
            <person name="Bruce D."/>
            <person name="Goodwin L.A."/>
            <person name="Han C."/>
            <person name="Tapia R."/>
            <person name="Detter J.C."/>
            <person name="Chang Y.J."/>
            <person name="Jeffries C.D."/>
            <person name="Land M."/>
            <person name="Hauser L."/>
            <person name="Kyrpides N.C."/>
            <person name="Goker M."/>
            <person name="Ivanova N."/>
            <person name="Klenk H.P."/>
            <person name="Woyke T."/>
        </authorList>
    </citation>
    <scope>NUCLEOTIDE SEQUENCE [LARGE SCALE GENOMIC DNA]</scope>
    <source>
        <strain evidence="4">ATCC 8093 / DSM 506 / JCM 20403 / CCM 1077 / IAM 12100 / NBRC 12443 / NCIMB 10456</strain>
    </source>
</reference>